<comment type="caution">
    <text evidence="2">The sequence shown here is derived from an EMBL/GenBank/DDBJ whole genome shotgun (WGS) entry which is preliminary data.</text>
</comment>
<feature type="region of interest" description="Disordered" evidence="1">
    <location>
        <begin position="1"/>
        <end position="23"/>
    </location>
</feature>
<evidence type="ECO:0000313" key="2">
    <source>
        <dbReference type="EMBL" id="MEJ2860545.1"/>
    </source>
</evidence>
<organism evidence="2 3">
    <name type="scientific">Actinomycetospora flava</name>
    <dbReference type="NCBI Taxonomy" id="3129232"/>
    <lineage>
        <taxon>Bacteria</taxon>
        <taxon>Bacillati</taxon>
        <taxon>Actinomycetota</taxon>
        <taxon>Actinomycetes</taxon>
        <taxon>Pseudonocardiales</taxon>
        <taxon>Pseudonocardiaceae</taxon>
        <taxon>Actinomycetospora</taxon>
    </lineage>
</organism>
<keyword evidence="3" id="KW-1185">Reference proteome</keyword>
<proteinExistence type="predicted"/>
<name>A0ABU8LZJ1_9PSEU</name>
<evidence type="ECO:0000256" key="1">
    <source>
        <dbReference type="SAM" id="MobiDB-lite"/>
    </source>
</evidence>
<feature type="compositionally biased region" description="Basic and acidic residues" evidence="1">
    <location>
        <begin position="1"/>
        <end position="13"/>
    </location>
</feature>
<evidence type="ECO:0000313" key="3">
    <source>
        <dbReference type="Proteomes" id="UP001369736"/>
    </source>
</evidence>
<dbReference type="EMBL" id="JBBEGM010000001">
    <property type="protein sequence ID" value="MEJ2860545.1"/>
    <property type="molecule type" value="Genomic_DNA"/>
</dbReference>
<sequence length="142" mass="16796">MGRNPNPKDRRLVDMSPTPDDTWWPDLPAEEEFEPWTQIDDDAGFVQRLAYDQYQRLCEWAVIQMARRDGDWVKIAVYDTCHGKGVHRHLYNGDEERCDENTLFAVHSYADLEAGVDHAIERVELHWQENEREARRVSKRGR</sequence>
<dbReference type="Proteomes" id="UP001369736">
    <property type="component" value="Unassembled WGS sequence"/>
</dbReference>
<reference evidence="2 3" key="1">
    <citation type="submission" date="2024-03" db="EMBL/GenBank/DDBJ databases">
        <title>Actinomycetospora sp. OC33-EN07, a novel actinomycete isolated from wild orchid (Aerides multiflora).</title>
        <authorList>
            <person name="Suriyachadkun C."/>
        </authorList>
    </citation>
    <scope>NUCLEOTIDE SEQUENCE [LARGE SCALE GENOMIC DNA]</scope>
    <source>
        <strain evidence="2 3">OC33-EN07</strain>
    </source>
</reference>
<dbReference type="RefSeq" id="WP_337700185.1">
    <property type="nucleotide sequence ID" value="NZ_JBBEGM010000001.1"/>
</dbReference>
<gene>
    <name evidence="2" type="ORF">WCD58_05230</name>
</gene>
<accession>A0ABU8LZJ1</accession>
<protein>
    <submittedName>
        <fullName evidence="2">Uncharacterized protein</fullName>
    </submittedName>
</protein>